<keyword evidence="2 3" id="KW-0808">Transferase</keyword>
<gene>
    <name evidence="3" type="primary">rfaQ_1</name>
    <name evidence="3" type="ORF">NCTC10797_01711</name>
</gene>
<keyword evidence="1" id="KW-0328">Glycosyltransferase</keyword>
<dbReference type="EC" id="2.-.-.-" evidence="3"/>
<dbReference type="PANTHER" id="PTHR30160">
    <property type="entry name" value="TETRAACYLDISACCHARIDE 4'-KINASE-RELATED"/>
    <property type="match status" value="1"/>
</dbReference>
<organism evidence="3 4">
    <name type="scientific">Nocardia cyriacigeorgica</name>
    <dbReference type="NCBI Taxonomy" id="135487"/>
    <lineage>
        <taxon>Bacteria</taxon>
        <taxon>Bacillati</taxon>
        <taxon>Actinomycetota</taxon>
        <taxon>Actinomycetes</taxon>
        <taxon>Mycobacteriales</taxon>
        <taxon>Nocardiaceae</taxon>
        <taxon>Nocardia</taxon>
    </lineage>
</organism>
<accession>A0A4U8VWC5</accession>
<evidence type="ECO:0000256" key="2">
    <source>
        <dbReference type="ARBA" id="ARBA00022679"/>
    </source>
</evidence>
<dbReference type="GO" id="GO:0009244">
    <property type="term" value="P:lipopolysaccharide core region biosynthetic process"/>
    <property type="evidence" value="ECO:0007669"/>
    <property type="project" value="TreeGrafter"/>
</dbReference>
<proteinExistence type="predicted"/>
<reference evidence="3 4" key="1">
    <citation type="submission" date="2019-02" db="EMBL/GenBank/DDBJ databases">
        <authorList>
            <consortium name="Pathogen Informatics"/>
        </authorList>
    </citation>
    <scope>NUCLEOTIDE SEQUENCE [LARGE SCALE GENOMIC DNA]</scope>
    <source>
        <strain evidence="3 4">3012STDY6756504</strain>
    </source>
</reference>
<dbReference type="RefSeq" id="WP_130916720.1">
    <property type="nucleotide sequence ID" value="NZ_LR215973.1"/>
</dbReference>
<dbReference type="Proteomes" id="UP000290439">
    <property type="component" value="Chromosome"/>
</dbReference>
<evidence type="ECO:0000256" key="1">
    <source>
        <dbReference type="ARBA" id="ARBA00022676"/>
    </source>
</evidence>
<dbReference type="SUPFAM" id="SSF53756">
    <property type="entry name" value="UDP-Glycosyltransferase/glycogen phosphorylase"/>
    <property type="match status" value="1"/>
</dbReference>
<evidence type="ECO:0000313" key="3">
    <source>
        <dbReference type="EMBL" id="VFA97946.1"/>
    </source>
</evidence>
<name>A0A4U8VWC5_9NOCA</name>
<evidence type="ECO:0000313" key="4">
    <source>
        <dbReference type="Proteomes" id="UP000290439"/>
    </source>
</evidence>
<dbReference type="CDD" id="cd03789">
    <property type="entry name" value="GT9_LPS_heptosyltransferase"/>
    <property type="match status" value="1"/>
</dbReference>
<dbReference type="AlphaFoldDB" id="A0A4U8VWC5"/>
<protein>
    <submittedName>
        <fullName evidence="3">Lipopolysaccharide core heptosyltransferase rfaQ</fullName>
        <ecNumber evidence="3">2.-.-.-</ecNumber>
    </submittedName>
</protein>
<sequence>MSLTLVLRALGLGDLLTAVPALRALRRAYPGDRLVLAAPEWLRPIVDLTGAVDDLRPVPGLGALRWPGPPPATAVNLHGRGPASIADLAATAPGRLITFGHSDFPGYPGPAWPSDTHEVTRWCGLLEWAGVRTDPAQLCLEAPAATAPDPARILVHPGGSSAARRWPAPRFARVAAHLHRRGYRVLITGDEPERALARQVAGAAGLDADAVVAGALTLAETAALVAGARLLVCADTGLAHLATAFTTPSVVVFGPNPPRWWGPPPRPEHRALWAGHIGDPHAATPDPGLLAISAADVIEAVEDQLAHPWSPRAALTAEAMSAVTDREH</sequence>
<dbReference type="InterPro" id="IPR051199">
    <property type="entry name" value="LPS_LOS_Heptosyltrfase"/>
</dbReference>
<dbReference type="InterPro" id="IPR002201">
    <property type="entry name" value="Glyco_trans_9"/>
</dbReference>
<dbReference type="EMBL" id="LR215973">
    <property type="protein sequence ID" value="VFA97946.1"/>
    <property type="molecule type" value="Genomic_DNA"/>
</dbReference>
<dbReference type="PANTHER" id="PTHR30160:SF1">
    <property type="entry name" value="LIPOPOLYSACCHARIDE 1,2-N-ACETYLGLUCOSAMINETRANSFERASE-RELATED"/>
    <property type="match status" value="1"/>
</dbReference>
<dbReference type="Gene3D" id="3.40.50.2000">
    <property type="entry name" value="Glycogen Phosphorylase B"/>
    <property type="match status" value="2"/>
</dbReference>
<dbReference type="GO" id="GO:0008713">
    <property type="term" value="F:ADP-heptose-lipopolysaccharide heptosyltransferase activity"/>
    <property type="evidence" value="ECO:0007669"/>
    <property type="project" value="TreeGrafter"/>
</dbReference>
<dbReference type="GO" id="GO:0005829">
    <property type="term" value="C:cytosol"/>
    <property type="evidence" value="ECO:0007669"/>
    <property type="project" value="TreeGrafter"/>
</dbReference>
<dbReference type="Pfam" id="PF01075">
    <property type="entry name" value="Glyco_transf_9"/>
    <property type="match status" value="1"/>
</dbReference>